<comment type="caution">
    <text evidence="1">The sequence shown here is derived from an EMBL/GenBank/DDBJ whole genome shotgun (WGS) entry which is preliminary data.</text>
</comment>
<organism evidence="1 2">
    <name type="scientific">Lindgomyces ingoldianus</name>
    <dbReference type="NCBI Taxonomy" id="673940"/>
    <lineage>
        <taxon>Eukaryota</taxon>
        <taxon>Fungi</taxon>
        <taxon>Dikarya</taxon>
        <taxon>Ascomycota</taxon>
        <taxon>Pezizomycotina</taxon>
        <taxon>Dothideomycetes</taxon>
        <taxon>Pleosporomycetidae</taxon>
        <taxon>Pleosporales</taxon>
        <taxon>Lindgomycetaceae</taxon>
        <taxon>Lindgomyces</taxon>
    </lineage>
</organism>
<evidence type="ECO:0000313" key="1">
    <source>
        <dbReference type="EMBL" id="KAF2466539.1"/>
    </source>
</evidence>
<dbReference type="Proteomes" id="UP000799755">
    <property type="component" value="Unassembled WGS sequence"/>
</dbReference>
<accession>A0ACB6QHX9</accession>
<sequence length="155" mass="17160">MGKPSVTSCGIILRLDQRRVVLDVPARSVLRVVDAGPLEYRKLDVFQRRPQEMLNRVAILIPYKGISMILPGATVPLRGINVPKVLKRLPQDGFWPETKLHVTVYGWTSVTPPAVLHNLASQHGCPKPWRNASSNKKTSPGSWTELKGAPLGKLL</sequence>
<name>A0ACB6QHX9_9PLEO</name>
<proteinExistence type="predicted"/>
<keyword evidence="2" id="KW-1185">Reference proteome</keyword>
<protein>
    <submittedName>
        <fullName evidence="1">Uncharacterized protein</fullName>
    </submittedName>
</protein>
<dbReference type="EMBL" id="MU003524">
    <property type="protein sequence ID" value="KAF2466539.1"/>
    <property type="molecule type" value="Genomic_DNA"/>
</dbReference>
<gene>
    <name evidence="1" type="ORF">BDR25DRAFT_359435</name>
</gene>
<reference evidence="1" key="1">
    <citation type="journal article" date="2020" name="Stud. Mycol.">
        <title>101 Dothideomycetes genomes: a test case for predicting lifestyles and emergence of pathogens.</title>
        <authorList>
            <person name="Haridas S."/>
            <person name="Albert R."/>
            <person name="Binder M."/>
            <person name="Bloem J."/>
            <person name="Labutti K."/>
            <person name="Salamov A."/>
            <person name="Andreopoulos B."/>
            <person name="Baker S."/>
            <person name="Barry K."/>
            <person name="Bills G."/>
            <person name="Bluhm B."/>
            <person name="Cannon C."/>
            <person name="Castanera R."/>
            <person name="Culley D."/>
            <person name="Daum C."/>
            <person name="Ezra D."/>
            <person name="Gonzalez J."/>
            <person name="Henrissat B."/>
            <person name="Kuo A."/>
            <person name="Liang C."/>
            <person name="Lipzen A."/>
            <person name="Lutzoni F."/>
            <person name="Magnuson J."/>
            <person name="Mondo S."/>
            <person name="Nolan M."/>
            <person name="Ohm R."/>
            <person name="Pangilinan J."/>
            <person name="Park H.-J."/>
            <person name="Ramirez L."/>
            <person name="Alfaro M."/>
            <person name="Sun H."/>
            <person name="Tritt A."/>
            <person name="Yoshinaga Y."/>
            <person name="Zwiers L.-H."/>
            <person name="Turgeon B."/>
            <person name="Goodwin S."/>
            <person name="Spatafora J."/>
            <person name="Crous P."/>
            <person name="Grigoriev I."/>
        </authorList>
    </citation>
    <scope>NUCLEOTIDE SEQUENCE</scope>
    <source>
        <strain evidence="1">ATCC 200398</strain>
    </source>
</reference>
<evidence type="ECO:0000313" key="2">
    <source>
        <dbReference type="Proteomes" id="UP000799755"/>
    </source>
</evidence>